<keyword evidence="4" id="KW-0371">Homeobox</keyword>
<proteinExistence type="predicted"/>
<organism evidence="4">
    <name type="scientific">Tanacetum cinerariifolium</name>
    <name type="common">Dalmatian daisy</name>
    <name type="synonym">Chrysanthemum cinerariifolium</name>
    <dbReference type="NCBI Taxonomy" id="118510"/>
    <lineage>
        <taxon>Eukaryota</taxon>
        <taxon>Viridiplantae</taxon>
        <taxon>Streptophyta</taxon>
        <taxon>Embryophyta</taxon>
        <taxon>Tracheophyta</taxon>
        <taxon>Spermatophyta</taxon>
        <taxon>Magnoliopsida</taxon>
        <taxon>eudicotyledons</taxon>
        <taxon>Gunneridae</taxon>
        <taxon>Pentapetalae</taxon>
        <taxon>asterids</taxon>
        <taxon>campanulids</taxon>
        <taxon>Asterales</taxon>
        <taxon>Asteraceae</taxon>
        <taxon>Asteroideae</taxon>
        <taxon>Anthemideae</taxon>
        <taxon>Anthemidinae</taxon>
        <taxon>Tanacetum</taxon>
    </lineage>
</organism>
<comment type="caution">
    <text evidence="4">The sequence shown here is derived from an EMBL/GenBank/DDBJ whole genome shotgun (WGS) entry which is preliminary data.</text>
</comment>
<keyword evidence="1" id="KW-0175">Coiled coil</keyword>
<protein>
    <submittedName>
        <fullName evidence="4">Homeobox-leucine zipper protein meristem L1-like</fullName>
    </submittedName>
</protein>
<feature type="region of interest" description="Disordered" evidence="2">
    <location>
        <begin position="281"/>
        <end position="322"/>
    </location>
</feature>
<evidence type="ECO:0000259" key="3">
    <source>
        <dbReference type="Pfam" id="PF25797"/>
    </source>
</evidence>
<evidence type="ECO:0000256" key="2">
    <source>
        <dbReference type="SAM" id="MobiDB-lite"/>
    </source>
</evidence>
<keyword evidence="4" id="KW-0238">DNA-binding</keyword>
<feature type="domain" description="HD-Zip IV C-terminal" evidence="3">
    <location>
        <begin position="41"/>
        <end position="186"/>
    </location>
</feature>
<dbReference type="InterPro" id="IPR057993">
    <property type="entry name" value="HD-Zip_IV_C"/>
</dbReference>
<dbReference type="EMBL" id="BKCJ010002260">
    <property type="protein sequence ID" value="GEU47358.1"/>
    <property type="molecule type" value="Genomic_DNA"/>
</dbReference>
<feature type="compositionally biased region" description="Polar residues" evidence="2">
    <location>
        <begin position="281"/>
        <end position="314"/>
    </location>
</feature>
<gene>
    <name evidence="4" type="ORF">Tci_019336</name>
</gene>
<dbReference type="GO" id="GO:0003677">
    <property type="term" value="F:DNA binding"/>
    <property type="evidence" value="ECO:0007669"/>
    <property type="project" value="UniProtKB-KW"/>
</dbReference>
<dbReference type="InterPro" id="IPR042160">
    <property type="entry name" value="HD-Zip_IV"/>
</dbReference>
<name>A0A6L2KD06_TANCI</name>
<dbReference type="PANTHER" id="PTHR45654">
    <property type="entry name" value="HOMEOBOX-LEUCINE ZIPPER PROTEIN MERISTEM L1"/>
    <property type="match status" value="1"/>
</dbReference>
<dbReference type="Pfam" id="PF25797">
    <property type="entry name" value="PDF2_C"/>
    <property type="match status" value="1"/>
</dbReference>
<evidence type="ECO:0000313" key="4">
    <source>
        <dbReference type="EMBL" id="GEU47358.1"/>
    </source>
</evidence>
<accession>A0A6L2KD06</accession>
<evidence type="ECO:0000256" key="1">
    <source>
        <dbReference type="SAM" id="Coils"/>
    </source>
</evidence>
<feature type="coiled-coil region" evidence="1">
    <location>
        <begin position="398"/>
        <end position="436"/>
    </location>
</feature>
<reference evidence="4" key="1">
    <citation type="journal article" date="2019" name="Sci. Rep.">
        <title>Draft genome of Tanacetum cinerariifolium, the natural source of mosquito coil.</title>
        <authorList>
            <person name="Yamashiro T."/>
            <person name="Shiraishi A."/>
            <person name="Satake H."/>
            <person name="Nakayama K."/>
        </authorList>
    </citation>
    <scope>NUCLEOTIDE SEQUENCE</scope>
</reference>
<sequence length="482" mass="54359">MNHLDVPIGNNIRNPENINAELPKFSYAKNRACVSHHFNIKKWTTLSGSGAVCVMTSESMDDPSRPPGIVLSAATSFWIPIQPKRGFDCLRDENFMSEVTIQLTGHKWDVLSNGGSLQEMAHTRNGHDPGNCVSLLRVNSENLSQSNMLILQETSSDPTRTYVIYALVDIIAMNVVLSTGDPDYVASQLEEDTLDFLSMEMPGPFVKEVSYEEDEDTLSLSDLSMYYDHGVEYQTEKPSATGEDDQDFEFSSATLEASLVIEGIALDDNLVAQQCIVNSTTSSEHQNECNSSRNDCSRSGNENKSFDNEISSSRNDADADIGPTYDSDTMFKSYEQNINRIPRNRLSEEFEPLVKDVNLQLNFFRKGLVKEMKVDLKYVMSLEDEFDETCLIFDKNENRCLKNTITELSKQAADVKEEMTKRCAQYEKDFAKLEAHFISLELKSQKNYLTSVQNGHVLSDKSDEAKIKFDTEDLETINIKLE</sequence>
<dbReference type="PANTHER" id="PTHR45654:SF77">
    <property type="entry name" value="HOMEOBOX-LEUCINE ZIPPER PROTEIN MERISTEM L1"/>
    <property type="match status" value="1"/>
</dbReference>
<dbReference type="AlphaFoldDB" id="A0A6L2KD06"/>
<dbReference type="SUPFAM" id="SSF55961">
    <property type="entry name" value="Bet v1-like"/>
    <property type="match status" value="1"/>
</dbReference>